<keyword evidence="4" id="KW-0472">Membrane</keyword>
<keyword evidence="7" id="KW-1185">Reference proteome</keyword>
<dbReference type="InterPro" id="IPR032834">
    <property type="entry name" value="NatK-like_C"/>
</dbReference>
<feature type="transmembrane region" description="Helical" evidence="4">
    <location>
        <begin position="119"/>
        <end position="142"/>
    </location>
</feature>
<keyword evidence="1" id="KW-0597">Phosphoprotein</keyword>
<dbReference type="PANTHER" id="PTHR40448:SF1">
    <property type="entry name" value="TWO-COMPONENT SENSOR HISTIDINE KINASE"/>
    <property type="match status" value="1"/>
</dbReference>
<dbReference type="InterPro" id="IPR016120">
    <property type="entry name" value="Sig_transdc_His_kin_SpoOB"/>
</dbReference>
<protein>
    <submittedName>
        <fullName evidence="6">GHKL domain-containing protein</fullName>
    </submittedName>
</protein>
<dbReference type="PANTHER" id="PTHR40448">
    <property type="entry name" value="TWO-COMPONENT SENSOR HISTIDINE KINASE"/>
    <property type="match status" value="1"/>
</dbReference>
<keyword evidence="3" id="KW-0418">Kinase</keyword>
<dbReference type="GO" id="GO:0042802">
    <property type="term" value="F:identical protein binding"/>
    <property type="evidence" value="ECO:0007669"/>
    <property type="project" value="TreeGrafter"/>
</dbReference>
<evidence type="ECO:0000256" key="1">
    <source>
        <dbReference type="ARBA" id="ARBA00022553"/>
    </source>
</evidence>
<keyword evidence="4" id="KW-1133">Transmembrane helix</keyword>
<accession>A0AAW4VWD8</accession>
<evidence type="ECO:0000256" key="2">
    <source>
        <dbReference type="ARBA" id="ARBA00022679"/>
    </source>
</evidence>
<keyword evidence="2" id="KW-0808">Transferase</keyword>
<dbReference type="Gene3D" id="3.30.565.10">
    <property type="entry name" value="Histidine kinase-like ATPase, C-terminal domain"/>
    <property type="match status" value="1"/>
</dbReference>
<name>A0AAW4VWD8_9FIRM</name>
<reference evidence="6 7" key="1">
    <citation type="submission" date="2021-10" db="EMBL/GenBank/DDBJ databases">
        <title>Anaerobic single-cell dispensing facilitates the cultivation of human gut bacteria.</title>
        <authorList>
            <person name="Afrizal A."/>
        </authorList>
    </citation>
    <scope>NUCLEOTIDE SEQUENCE [LARGE SCALE GENOMIC DNA]</scope>
    <source>
        <strain evidence="6 7">CLA-AA-H270</strain>
    </source>
</reference>
<dbReference type="GO" id="GO:0000155">
    <property type="term" value="F:phosphorelay sensor kinase activity"/>
    <property type="evidence" value="ECO:0007669"/>
    <property type="project" value="InterPro"/>
</dbReference>
<gene>
    <name evidence="6" type="ORF">LKD22_08530</name>
</gene>
<evidence type="ECO:0000313" key="6">
    <source>
        <dbReference type="EMBL" id="MCC2177170.1"/>
    </source>
</evidence>
<dbReference type="AlphaFoldDB" id="A0AAW4VWD8"/>
<dbReference type="Pfam" id="PF14501">
    <property type="entry name" value="HATPase_c_5"/>
    <property type="match status" value="1"/>
</dbReference>
<proteinExistence type="predicted"/>
<dbReference type="Proteomes" id="UP001298753">
    <property type="component" value="Unassembled WGS sequence"/>
</dbReference>
<evidence type="ECO:0000313" key="7">
    <source>
        <dbReference type="Proteomes" id="UP001298753"/>
    </source>
</evidence>
<dbReference type="RefSeq" id="WP_227600826.1">
    <property type="nucleotide sequence ID" value="NZ_JAJEPX010000024.1"/>
</dbReference>
<dbReference type="EMBL" id="JAJEPX010000024">
    <property type="protein sequence ID" value="MCC2177170.1"/>
    <property type="molecule type" value="Genomic_DNA"/>
</dbReference>
<feature type="transmembrane region" description="Helical" evidence="4">
    <location>
        <begin position="154"/>
        <end position="174"/>
    </location>
</feature>
<dbReference type="Gene3D" id="1.10.287.130">
    <property type="match status" value="1"/>
</dbReference>
<feature type="transmembrane region" description="Helical" evidence="4">
    <location>
        <begin position="52"/>
        <end position="74"/>
    </location>
</feature>
<sequence length="423" mass="47734">MQLLGYAVSAFGPNIIEWLCMDKLLHRKNIPTPVMLLLALFSGFLITLQTEIAYSLILNSLVSIVAIFLFTFCYREPWLYRLFISFSIYVIAVIAEGSSFLIAQLFTPINMSQANTATYFGLIAIGGTLLEALYLVIAFHIMKLFKKRNPQITTFILFLITVLAYSIIELVVTFTDTKYLVPALILCVLLISAIAGCIYLFNDQLRVQRERMQLAHLEEMQQDQVQHYTALYEANRQVAVQRHDLKNILLNIHSYIQIGDYDKLDQYVSNFREKLQPSKMIDNGMPFIDAVLSAKMAEHTEIPFELHIAPLQLEHLTQPQLAFILAAALDNAIEACAQSAKPFITVRLNQQGHMVSLVVINAADQPIKAIGDTLLTTKADAASHGYGVKSMKQAAEQAHGMLTWHYEQRIFTLSVLLQDISEN</sequence>
<feature type="transmembrane region" description="Helical" evidence="4">
    <location>
        <begin position="180"/>
        <end position="201"/>
    </location>
</feature>
<feature type="transmembrane region" description="Helical" evidence="4">
    <location>
        <begin position="30"/>
        <end position="46"/>
    </location>
</feature>
<evidence type="ECO:0000256" key="4">
    <source>
        <dbReference type="SAM" id="Phobius"/>
    </source>
</evidence>
<evidence type="ECO:0000259" key="5">
    <source>
        <dbReference type="Pfam" id="PF14501"/>
    </source>
</evidence>
<comment type="caution">
    <text evidence="6">The sequence shown here is derived from an EMBL/GenBank/DDBJ whole genome shotgun (WGS) entry which is preliminary data.</text>
</comment>
<keyword evidence="4" id="KW-0812">Transmembrane</keyword>
<feature type="transmembrane region" description="Helical" evidence="4">
    <location>
        <begin position="86"/>
        <end position="107"/>
    </location>
</feature>
<dbReference type="SUPFAM" id="SSF55874">
    <property type="entry name" value="ATPase domain of HSP90 chaperone/DNA topoisomerase II/histidine kinase"/>
    <property type="match status" value="1"/>
</dbReference>
<dbReference type="SUPFAM" id="SSF55890">
    <property type="entry name" value="Sporulation response regulatory protein Spo0B"/>
    <property type="match status" value="1"/>
</dbReference>
<feature type="domain" description="Sensor histidine kinase NatK-like C-terminal" evidence="5">
    <location>
        <begin position="321"/>
        <end position="418"/>
    </location>
</feature>
<dbReference type="InterPro" id="IPR036890">
    <property type="entry name" value="HATPase_C_sf"/>
</dbReference>
<evidence type="ECO:0000256" key="3">
    <source>
        <dbReference type="ARBA" id="ARBA00022777"/>
    </source>
</evidence>
<organism evidence="6 7">
    <name type="scientific">Agathobaculum butyriciproducens</name>
    <dbReference type="NCBI Taxonomy" id="1628085"/>
    <lineage>
        <taxon>Bacteria</taxon>
        <taxon>Bacillati</taxon>
        <taxon>Bacillota</taxon>
        <taxon>Clostridia</taxon>
        <taxon>Eubacteriales</taxon>
        <taxon>Butyricicoccaceae</taxon>
        <taxon>Agathobaculum</taxon>
    </lineage>
</organism>